<sequence length="141" mass="15507">MPAFDPLNPPRMKIDDYEAFGKLVKTWSTQDAKYLGKVYPVPRSLEEFKAQCAEAGVGLSLPDFLTGFSVSMFDNNTVYIRIPPKERVLASEGKFAAGGSYNVPSFYGDLAFGGATPAVDPADRMKFHASRIGDYTISYCE</sequence>
<reference evidence="1 2" key="1">
    <citation type="submission" date="2019-01" db="EMBL/GenBank/DDBJ databases">
        <authorList>
            <person name="Chen W.-M."/>
        </authorList>
    </citation>
    <scope>NUCLEOTIDE SEQUENCE [LARGE SCALE GENOMIC DNA]</scope>
    <source>
        <strain evidence="1 2">CCP-6</strain>
    </source>
</reference>
<proteinExistence type="predicted"/>
<protein>
    <submittedName>
        <fullName evidence="1">Uncharacterized protein</fullName>
    </submittedName>
</protein>
<gene>
    <name evidence="1" type="ORF">EOD42_21155</name>
</gene>
<accession>A0A437M2T2</accession>
<evidence type="ECO:0000313" key="1">
    <source>
        <dbReference type="EMBL" id="RVT91824.1"/>
    </source>
</evidence>
<dbReference type="OrthoDB" id="8075301at2"/>
<dbReference type="AlphaFoldDB" id="A0A437M2T2"/>
<evidence type="ECO:0000313" key="2">
    <source>
        <dbReference type="Proteomes" id="UP000282957"/>
    </source>
</evidence>
<name>A0A437M2T2_9PROT</name>
<dbReference type="Proteomes" id="UP000282957">
    <property type="component" value="Unassembled WGS sequence"/>
</dbReference>
<comment type="caution">
    <text evidence="1">The sequence shown here is derived from an EMBL/GenBank/DDBJ whole genome shotgun (WGS) entry which is preliminary data.</text>
</comment>
<organism evidence="1 2">
    <name type="scientific">Rhodovarius crocodyli</name>
    <dbReference type="NCBI Taxonomy" id="1979269"/>
    <lineage>
        <taxon>Bacteria</taxon>
        <taxon>Pseudomonadati</taxon>
        <taxon>Pseudomonadota</taxon>
        <taxon>Alphaproteobacteria</taxon>
        <taxon>Acetobacterales</taxon>
        <taxon>Roseomonadaceae</taxon>
        <taxon>Rhodovarius</taxon>
    </lineage>
</organism>
<keyword evidence="2" id="KW-1185">Reference proteome</keyword>
<dbReference type="RefSeq" id="WP_127789571.1">
    <property type="nucleotide sequence ID" value="NZ_SACL01000009.1"/>
</dbReference>
<dbReference type="EMBL" id="SACL01000009">
    <property type="protein sequence ID" value="RVT91824.1"/>
    <property type="molecule type" value="Genomic_DNA"/>
</dbReference>